<dbReference type="PROSITE" id="PS50041">
    <property type="entry name" value="C_TYPE_LECTIN_2"/>
    <property type="match status" value="1"/>
</dbReference>
<evidence type="ECO:0000259" key="1">
    <source>
        <dbReference type="PROSITE" id="PS50041"/>
    </source>
</evidence>
<accession>A0ABN9FEL7</accession>
<feature type="non-terminal residue" evidence="2">
    <location>
        <position position="146"/>
    </location>
</feature>
<evidence type="ECO:0000313" key="3">
    <source>
        <dbReference type="Proteomes" id="UP001162483"/>
    </source>
</evidence>
<gene>
    <name evidence="2" type="ORF">SPARVUS_LOCUS11822770</name>
</gene>
<dbReference type="Pfam" id="PF00059">
    <property type="entry name" value="Lectin_C"/>
    <property type="match status" value="1"/>
</dbReference>
<dbReference type="InterPro" id="IPR016186">
    <property type="entry name" value="C-type_lectin-like/link_sf"/>
</dbReference>
<reference evidence="2" key="1">
    <citation type="submission" date="2023-05" db="EMBL/GenBank/DDBJ databases">
        <authorList>
            <person name="Stuckert A."/>
        </authorList>
    </citation>
    <scope>NUCLEOTIDE SEQUENCE</scope>
</reference>
<dbReference type="EMBL" id="CATNWA010016734">
    <property type="protein sequence ID" value="CAI9595024.1"/>
    <property type="molecule type" value="Genomic_DNA"/>
</dbReference>
<proteinExistence type="predicted"/>
<protein>
    <recommendedName>
        <fullName evidence="1">C-type lectin domain-containing protein</fullName>
    </recommendedName>
</protein>
<feature type="domain" description="C-type lectin" evidence="1">
    <location>
        <begin position="1"/>
        <end position="91"/>
    </location>
</feature>
<name>A0ABN9FEL7_9NEOB</name>
<dbReference type="Gene3D" id="3.10.100.10">
    <property type="entry name" value="Mannose-Binding Protein A, subunit A"/>
    <property type="match status" value="2"/>
</dbReference>
<dbReference type="Proteomes" id="UP001162483">
    <property type="component" value="Unassembled WGS sequence"/>
</dbReference>
<dbReference type="InterPro" id="IPR001304">
    <property type="entry name" value="C-type_lectin-like"/>
</dbReference>
<organism evidence="2 3">
    <name type="scientific">Staurois parvus</name>
    <dbReference type="NCBI Taxonomy" id="386267"/>
    <lineage>
        <taxon>Eukaryota</taxon>
        <taxon>Metazoa</taxon>
        <taxon>Chordata</taxon>
        <taxon>Craniata</taxon>
        <taxon>Vertebrata</taxon>
        <taxon>Euteleostomi</taxon>
        <taxon>Amphibia</taxon>
        <taxon>Batrachia</taxon>
        <taxon>Anura</taxon>
        <taxon>Neobatrachia</taxon>
        <taxon>Ranoidea</taxon>
        <taxon>Ranidae</taxon>
        <taxon>Staurois</taxon>
    </lineage>
</organism>
<dbReference type="CDD" id="cd00037">
    <property type="entry name" value="CLECT"/>
    <property type="match status" value="2"/>
</dbReference>
<comment type="caution">
    <text evidence="2">The sequence shown here is derived from an EMBL/GenBank/DDBJ whole genome shotgun (WGS) entry which is preliminary data.</text>
</comment>
<dbReference type="InterPro" id="IPR050111">
    <property type="entry name" value="C-type_lectin/snaclec_domain"/>
</dbReference>
<evidence type="ECO:0000313" key="2">
    <source>
        <dbReference type="EMBL" id="CAI9595024.1"/>
    </source>
</evidence>
<dbReference type="SUPFAM" id="SSF56436">
    <property type="entry name" value="C-type lectin-like"/>
    <property type="match status" value="2"/>
</dbReference>
<dbReference type="InterPro" id="IPR016187">
    <property type="entry name" value="CTDL_fold"/>
</dbReference>
<dbReference type="PANTHER" id="PTHR22803">
    <property type="entry name" value="MANNOSE, PHOSPHOLIPASE, LECTIN RECEPTOR RELATED"/>
    <property type="match status" value="1"/>
</dbReference>
<sequence length="146" mass="17208">MQAFLTYNLKDFKNPVWIGLNDISWDKKYRWTDQTGVYYTNWAKGHPSARNYYYYNYEDKTDCVAMKVGAVMDARTWTEEDCELKKGYICQKSEDPDLPVVTTVTPPSDQYMFADASYKFQRTKMKWDEAQGMCKQSDYDLASILE</sequence>
<keyword evidence="3" id="KW-1185">Reference proteome</keyword>